<feature type="chain" id="PRO_5022669449" evidence="3">
    <location>
        <begin position="23"/>
        <end position="380"/>
    </location>
</feature>
<evidence type="ECO:0000259" key="5">
    <source>
        <dbReference type="Pfam" id="PF25973"/>
    </source>
</evidence>
<feature type="signal peptide" evidence="3">
    <location>
        <begin position="1"/>
        <end position="22"/>
    </location>
</feature>
<dbReference type="Pfam" id="PF25954">
    <property type="entry name" value="Beta-barrel_RND_2"/>
    <property type="match status" value="1"/>
</dbReference>
<keyword evidence="7" id="KW-1185">Reference proteome</keyword>
<evidence type="ECO:0000313" key="7">
    <source>
        <dbReference type="Proteomes" id="UP000323258"/>
    </source>
</evidence>
<keyword evidence="2" id="KW-0175">Coiled coil</keyword>
<comment type="caution">
    <text evidence="6">The sequence shown here is derived from an EMBL/GenBank/DDBJ whole genome shotgun (WGS) entry which is preliminary data.</text>
</comment>
<name>A0A5D4H0J1_9HYPH</name>
<organism evidence="6 7">
    <name type="scientific">Neoaquamicrobium microcysteis</name>
    <dbReference type="NCBI Taxonomy" id="2682781"/>
    <lineage>
        <taxon>Bacteria</taxon>
        <taxon>Pseudomonadati</taxon>
        <taxon>Pseudomonadota</taxon>
        <taxon>Alphaproteobacteria</taxon>
        <taxon>Hyphomicrobiales</taxon>
        <taxon>Phyllobacteriaceae</taxon>
        <taxon>Neoaquamicrobium</taxon>
    </lineage>
</organism>
<proteinExistence type="inferred from homology"/>
<protein>
    <submittedName>
        <fullName evidence="6">Efflux RND transporter periplasmic adaptor subunit</fullName>
    </submittedName>
</protein>
<dbReference type="GO" id="GO:0015562">
    <property type="term" value="F:efflux transmembrane transporter activity"/>
    <property type="evidence" value="ECO:0007669"/>
    <property type="project" value="TreeGrafter"/>
</dbReference>
<evidence type="ECO:0000313" key="6">
    <source>
        <dbReference type="EMBL" id="TYR34551.1"/>
    </source>
</evidence>
<sequence>MAKIKFHKVAAIAVLVATAAWVATGEFSSVGSAADEAEAARAATAEQEQQEAPLRTVAVVNPPRVEHSRAIRISGHTDADKRAVLATRAAGIVEELPVNLGSQVKRGDLIAKLEAEGKEAAVETARQLLAQREAEANAARRLAEAGSMPKLQLDNAVSALAAARSQLEAAVAELERNTLRAPFDGIIDKVDVELGSSVAAGAQVATILNLDPVLARGEVSERDLAYVKPGDPAEVRLVNGQEVEGTIRYISRDATAATRTFRVEVAIPNKDGSVPAGMTAEITLRAAPIESTVLPRSVVTLSGDGDLGIRAVDGEDQVVFYPIDLVDDTAGGLVLGGIPEGARIIVAGQELISEGDRVNPVEADAETVRKLVEEATGSTQ</sequence>
<dbReference type="NCBIfam" id="TIGR01730">
    <property type="entry name" value="RND_mfp"/>
    <property type="match status" value="1"/>
</dbReference>
<evidence type="ECO:0000256" key="1">
    <source>
        <dbReference type="ARBA" id="ARBA00009477"/>
    </source>
</evidence>
<keyword evidence="3" id="KW-0732">Signal</keyword>
<gene>
    <name evidence="6" type="ORF">FY036_04120</name>
</gene>
<reference evidence="6 7" key="1">
    <citation type="submission" date="2019-08" db="EMBL/GenBank/DDBJ databases">
        <authorList>
            <person name="Seo Y.L."/>
        </authorList>
    </citation>
    <scope>NUCLEOTIDE SEQUENCE [LARGE SCALE GENOMIC DNA]</scope>
    <source>
        <strain evidence="6 7">MaA-C15</strain>
    </source>
</reference>
<dbReference type="Proteomes" id="UP000323258">
    <property type="component" value="Unassembled WGS sequence"/>
</dbReference>
<dbReference type="GO" id="GO:1990281">
    <property type="term" value="C:efflux pump complex"/>
    <property type="evidence" value="ECO:0007669"/>
    <property type="project" value="TreeGrafter"/>
</dbReference>
<comment type="similarity">
    <text evidence="1">Belongs to the membrane fusion protein (MFP) (TC 8.A.1) family.</text>
</comment>
<dbReference type="InterPro" id="IPR058647">
    <property type="entry name" value="BSH_CzcB-like"/>
</dbReference>
<dbReference type="InterPro" id="IPR058792">
    <property type="entry name" value="Beta-barrel_RND_2"/>
</dbReference>
<dbReference type="Pfam" id="PF25973">
    <property type="entry name" value="BSH_CzcB"/>
    <property type="match status" value="1"/>
</dbReference>
<dbReference type="Gene3D" id="2.40.50.100">
    <property type="match status" value="1"/>
</dbReference>
<dbReference type="PANTHER" id="PTHR30469:SF29">
    <property type="entry name" value="BLR2860 PROTEIN"/>
    <property type="match status" value="1"/>
</dbReference>
<dbReference type="PANTHER" id="PTHR30469">
    <property type="entry name" value="MULTIDRUG RESISTANCE PROTEIN MDTA"/>
    <property type="match status" value="1"/>
</dbReference>
<reference evidence="6 7" key="2">
    <citation type="submission" date="2019-09" db="EMBL/GenBank/DDBJ databases">
        <title>Mesorhizobium sp. MaA-C15 isolated from Microcystis aeruginosa.</title>
        <authorList>
            <person name="Jeong S.E."/>
            <person name="Jin H.M."/>
            <person name="Jeon C.O."/>
        </authorList>
    </citation>
    <scope>NUCLEOTIDE SEQUENCE [LARGE SCALE GENOMIC DNA]</scope>
    <source>
        <strain evidence="6 7">MaA-C15</strain>
    </source>
</reference>
<dbReference type="InterPro" id="IPR006143">
    <property type="entry name" value="RND_pump_MFP"/>
</dbReference>
<dbReference type="EMBL" id="VSZS01000055">
    <property type="protein sequence ID" value="TYR34551.1"/>
    <property type="molecule type" value="Genomic_DNA"/>
</dbReference>
<dbReference type="Gene3D" id="2.40.30.170">
    <property type="match status" value="1"/>
</dbReference>
<feature type="domain" description="CusB-like beta-barrel" evidence="4">
    <location>
        <begin position="218"/>
        <end position="287"/>
    </location>
</feature>
<dbReference type="SUPFAM" id="SSF111369">
    <property type="entry name" value="HlyD-like secretion proteins"/>
    <property type="match status" value="1"/>
</dbReference>
<dbReference type="RefSeq" id="WP_148913443.1">
    <property type="nucleotide sequence ID" value="NZ_VSZS01000055.1"/>
</dbReference>
<evidence type="ECO:0000256" key="3">
    <source>
        <dbReference type="SAM" id="SignalP"/>
    </source>
</evidence>
<evidence type="ECO:0000256" key="2">
    <source>
        <dbReference type="SAM" id="Coils"/>
    </source>
</evidence>
<feature type="domain" description="CzcB-like barrel-sandwich hybrid" evidence="5">
    <location>
        <begin position="83"/>
        <end position="207"/>
    </location>
</feature>
<dbReference type="Gene3D" id="1.10.287.470">
    <property type="entry name" value="Helix hairpin bin"/>
    <property type="match status" value="1"/>
</dbReference>
<accession>A0A5D4H0J1</accession>
<evidence type="ECO:0000259" key="4">
    <source>
        <dbReference type="Pfam" id="PF25954"/>
    </source>
</evidence>
<feature type="coiled-coil region" evidence="2">
    <location>
        <begin position="122"/>
        <end position="180"/>
    </location>
</feature>
<dbReference type="AlphaFoldDB" id="A0A5D4H0J1"/>
<dbReference type="OrthoDB" id="9806939at2"/>
<dbReference type="Gene3D" id="2.40.420.20">
    <property type="match status" value="1"/>
</dbReference>